<dbReference type="EMBL" id="CAJNDS010002618">
    <property type="protein sequence ID" value="CAE7546519.1"/>
    <property type="molecule type" value="Genomic_DNA"/>
</dbReference>
<evidence type="ECO:0000256" key="3">
    <source>
        <dbReference type="PROSITE-ProRule" id="PRU00023"/>
    </source>
</evidence>
<dbReference type="SUPFAM" id="SSF48403">
    <property type="entry name" value="Ankyrin repeat"/>
    <property type="match status" value="1"/>
</dbReference>
<reference evidence="4" key="1">
    <citation type="submission" date="2021-02" db="EMBL/GenBank/DDBJ databases">
        <authorList>
            <person name="Dougan E. K."/>
            <person name="Rhodes N."/>
            <person name="Thang M."/>
            <person name="Chan C."/>
        </authorList>
    </citation>
    <scope>NUCLEOTIDE SEQUENCE</scope>
</reference>
<evidence type="ECO:0000313" key="4">
    <source>
        <dbReference type="EMBL" id="CAE7546519.1"/>
    </source>
</evidence>
<evidence type="ECO:0000313" key="5">
    <source>
        <dbReference type="Proteomes" id="UP000604046"/>
    </source>
</evidence>
<keyword evidence="1" id="KW-0677">Repeat</keyword>
<dbReference type="Gene3D" id="1.25.40.20">
    <property type="entry name" value="Ankyrin repeat-containing domain"/>
    <property type="match status" value="3"/>
</dbReference>
<dbReference type="AlphaFoldDB" id="A0A812U135"/>
<dbReference type="PANTHER" id="PTHR24161:SF85">
    <property type="entry name" value="PALMITOYLTRANSFERASE HIP14"/>
    <property type="match status" value="1"/>
</dbReference>
<dbReference type="PANTHER" id="PTHR24161">
    <property type="entry name" value="ANK_REP_REGION DOMAIN-CONTAINING PROTEIN-RELATED"/>
    <property type="match status" value="1"/>
</dbReference>
<dbReference type="Pfam" id="PF00023">
    <property type="entry name" value="Ank"/>
    <property type="match status" value="2"/>
</dbReference>
<dbReference type="PROSITE" id="PS50088">
    <property type="entry name" value="ANK_REPEAT"/>
    <property type="match status" value="4"/>
</dbReference>
<dbReference type="Proteomes" id="UP000604046">
    <property type="component" value="Unassembled WGS sequence"/>
</dbReference>
<dbReference type="SMART" id="SM00248">
    <property type="entry name" value="ANK"/>
    <property type="match status" value="7"/>
</dbReference>
<dbReference type="InterPro" id="IPR036770">
    <property type="entry name" value="Ankyrin_rpt-contain_sf"/>
</dbReference>
<keyword evidence="5" id="KW-1185">Reference proteome</keyword>
<feature type="repeat" description="ANK" evidence="3">
    <location>
        <begin position="197"/>
        <end position="229"/>
    </location>
</feature>
<dbReference type="InterPro" id="IPR002110">
    <property type="entry name" value="Ankyrin_rpt"/>
</dbReference>
<keyword evidence="2 3" id="KW-0040">ANK repeat</keyword>
<dbReference type="Pfam" id="PF12796">
    <property type="entry name" value="Ank_2"/>
    <property type="match status" value="2"/>
</dbReference>
<name>A0A812U135_9DINO</name>
<feature type="repeat" description="ANK" evidence="3">
    <location>
        <begin position="68"/>
        <end position="100"/>
    </location>
</feature>
<proteinExistence type="predicted"/>
<feature type="repeat" description="ANK" evidence="3">
    <location>
        <begin position="101"/>
        <end position="133"/>
    </location>
</feature>
<comment type="caution">
    <text evidence="4">The sequence shown here is derived from an EMBL/GenBank/DDBJ whole genome shotgun (WGS) entry which is preliminary data.</text>
</comment>
<protein>
    <submittedName>
        <fullName evidence="4">ANK3 protein</fullName>
    </submittedName>
</protein>
<feature type="repeat" description="ANK" evidence="3">
    <location>
        <begin position="134"/>
        <end position="158"/>
    </location>
</feature>
<sequence>MEDKVVYIGTHVDHATCNMDPLVLGVGGQGSRADWPASVKAAQEGDNQALQRLPAHDLRAALHARTPRGQSALHVAAAFGRGSFVKALLARRANPKQRDTAGLTALHAASDAGQADTAQLLLDARADALARDRQGKQPLHKAAASGHAALVSLLLRHGNATAPSKTQEQALHLAAGHCRLVRLLLAARADPSNGDREGVQPLHWAAASGSHCSIHQLLNARASLKSADAVHGGQAVHWAAANGHRQLLAQLLELRATPWDRDAQGSGPFHWAAANGQAEVAEYLRHFMLAGM</sequence>
<accession>A0A812U135</accession>
<dbReference type="PROSITE" id="PS50297">
    <property type="entry name" value="ANK_REP_REGION"/>
    <property type="match status" value="3"/>
</dbReference>
<evidence type="ECO:0000256" key="2">
    <source>
        <dbReference type="ARBA" id="ARBA00023043"/>
    </source>
</evidence>
<dbReference type="OrthoDB" id="341259at2759"/>
<gene>
    <name evidence="4" type="primary">ANK3</name>
    <name evidence="4" type="ORF">SNAT2548_LOCUS30668</name>
</gene>
<organism evidence="4 5">
    <name type="scientific">Symbiodinium natans</name>
    <dbReference type="NCBI Taxonomy" id="878477"/>
    <lineage>
        <taxon>Eukaryota</taxon>
        <taxon>Sar</taxon>
        <taxon>Alveolata</taxon>
        <taxon>Dinophyceae</taxon>
        <taxon>Suessiales</taxon>
        <taxon>Symbiodiniaceae</taxon>
        <taxon>Symbiodinium</taxon>
    </lineage>
</organism>
<evidence type="ECO:0000256" key="1">
    <source>
        <dbReference type="ARBA" id="ARBA00022737"/>
    </source>
</evidence>